<evidence type="ECO:0000313" key="1">
    <source>
        <dbReference type="EMBL" id="MBO0354490.1"/>
    </source>
</evidence>
<evidence type="ECO:0000313" key="2">
    <source>
        <dbReference type="Proteomes" id="UP000664044"/>
    </source>
</evidence>
<proteinExistence type="predicted"/>
<gene>
    <name evidence="1" type="ORF">J0656_10725</name>
</gene>
<name>A0ABS3G548_9FLAO</name>
<organism evidence="1 2">
    <name type="scientific">Flagellimonas aurea</name>
    <dbReference type="NCBI Taxonomy" id="2915619"/>
    <lineage>
        <taxon>Bacteria</taxon>
        <taxon>Pseudomonadati</taxon>
        <taxon>Bacteroidota</taxon>
        <taxon>Flavobacteriia</taxon>
        <taxon>Flavobacteriales</taxon>
        <taxon>Flavobacteriaceae</taxon>
        <taxon>Flagellimonas</taxon>
    </lineage>
</organism>
<dbReference type="Proteomes" id="UP000664044">
    <property type="component" value="Unassembled WGS sequence"/>
</dbReference>
<keyword evidence="2" id="KW-1185">Reference proteome</keyword>
<protein>
    <submittedName>
        <fullName evidence="1">Uncharacterized protein</fullName>
    </submittedName>
</protein>
<dbReference type="EMBL" id="JAFLNL010000005">
    <property type="protein sequence ID" value="MBO0354490.1"/>
    <property type="molecule type" value="Genomic_DNA"/>
</dbReference>
<comment type="caution">
    <text evidence="1">The sequence shown here is derived from an EMBL/GenBank/DDBJ whole genome shotgun (WGS) entry which is preliminary data.</text>
</comment>
<reference evidence="1 2" key="1">
    <citation type="submission" date="2021-03" db="EMBL/GenBank/DDBJ databases">
        <title>Muricauda lutimaris sp. nov. and Muricauda ruestringensis sp. nov, two marine members of the Flavobacteriaceae isolated from deep sea sediments of Western Pacific.</title>
        <authorList>
            <person name="Zhao S."/>
            <person name="Liu R."/>
        </authorList>
    </citation>
    <scope>NUCLEOTIDE SEQUENCE [LARGE SCALE GENOMIC DNA]</scope>
    <source>
        <strain evidence="1 2">BC31-1-A7</strain>
    </source>
</reference>
<sequence length="80" mass="9554">MAQFAHHPLAVHFFFAQQRKPEKPLDIRNHDWFNRGFEIGNSTLLPFYFTLIFPNTIKLQQGQSANVWVRNGTFDRSWFE</sequence>
<accession>A0ABS3G548</accession>